<dbReference type="AlphaFoldDB" id="A0A812UH94"/>
<gene>
    <name evidence="2" type="ORF">SNAT2548_LOCUS32334</name>
</gene>
<evidence type="ECO:0000313" key="3">
    <source>
        <dbReference type="Proteomes" id="UP000604046"/>
    </source>
</evidence>
<comment type="caution">
    <text evidence="2">The sequence shown here is derived from an EMBL/GenBank/DDBJ whole genome shotgun (WGS) entry which is preliminary data.</text>
</comment>
<dbReference type="Proteomes" id="UP000604046">
    <property type="component" value="Unassembled WGS sequence"/>
</dbReference>
<keyword evidence="3" id="KW-1185">Reference proteome</keyword>
<accession>A0A812UH94</accession>
<evidence type="ECO:0000313" key="2">
    <source>
        <dbReference type="EMBL" id="CAE7568938.1"/>
    </source>
</evidence>
<feature type="region of interest" description="Disordered" evidence="1">
    <location>
        <begin position="1"/>
        <end position="24"/>
    </location>
</feature>
<organism evidence="2 3">
    <name type="scientific">Symbiodinium natans</name>
    <dbReference type="NCBI Taxonomy" id="878477"/>
    <lineage>
        <taxon>Eukaryota</taxon>
        <taxon>Sar</taxon>
        <taxon>Alveolata</taxon>
        <taxon>Dinophyceae</taxon>
        <taxon>Suessiales</taxon>
        <taxon>Symbiodiniaceae</taxon>
        <taxon>Symbiodinium</taxon>
    </lineage>
</organism>
<dbReference type="EMBL" id="CAJNDS010002705">
    <property type="protein sequence ID" value="CAE7568938.1"/>
    <property type="molecule type" value="Genomic_DNA"/>
</dbReference>
<evidence type="ECO:0000256" key="1">
    <source>
        <dbReference type="SAM" id="MobiDB-lite"/>
    </source>
</evidence>
<name>A0A812UH94_9DINO</name>
<proteinExistence type="predicted"/>
<feature type="compositionally biased region" description="Polar residues" evidence="1">
    <location>
        <begin position="1"/>
        <end position="12"/>
    </location>
</feature>
<reference evidence="2" key="1">
    <citation type="submission" date="2021-02" db="EMBL/GenBank/DDBJ databases">
        <authorList>
            <person name="Dougan E. K."/>
            <person name="Rhodes N."/>
            <person name="Thang M."/>
            <person name="Chan C."/>
        </authorList>
    </citation>
    <scope>NUCLEOTIDE SEQUENCE</scope>
</reference>
<protein>
    <submittedName>
        <fullName evidence="2">Uncharacterized protein</fullName>
    </submittedName>
</protein>
<sequence>MTRAAASTSYGYSNGAGKYPAEDPWGRSFSKEYCPDRFKLAHQPLVTKRGGAAFAIFDGLQADLEFVKKVLFLQSCLAGREKLLLQQIKKPCCQNLKLQTLETSIFPPDIYM</sequence>